<name>U6GJV8_EIMAC</name>
<gene>
    <name evidence="1" type="ORF">EAH_00001890</name>
</gene>
<reference evidence="1" key="2">
    <citation type="submission" date="2013-10" db="EMBL/GenBank/DDBJ databases">
        <authorList>
            <person name="Aslett M."/>
        </authorList>
    </citation>
    <scope>NUCLEOTIDE SEQUENCE [LARGE SCALE GENOMIC DNA]</scope>
    <source>
        <strain evidence="1">Houghton</strain>
    </source>
</reference>
<dbReference type="EMBL" id="HG671043">
    <property type="protein sequence ID" value="CDI79548.1"/>
    <property type="molecule type" value="Genomic_DNA"/>
</dbReference>
<reference evidence="1" key="1">
    <citation type="submission" date="2013-10" db="EMBL/GenBank/DDBJ databases">
        <title>Genomic analysis of the causative agents of coccidiosis in chickens.</title>
        <authorList>
            <person name="Reid A.J."/>
            <person name="Blake D."/>
            <person name="Billington K."/>
            <person name="Browne H."/>
            <person name="Dunn M."/>
            <person name="Hung S."/>
            <person name="Kawahara F."/>
            <person name="Miranda-Saavedra D."/>
            <person name="Mourier T."/>
            <person name="Nagra H."/>
            <person name="Otto T.D."/>
            <person name="Rawlings N."/>
            <person name="Sanchez A."/>
            <person name="Sanders M."/>
            <person name="Subramaniam C."/>
            <person name="Tay Y."/>
            <person name="Dear P."/>
            <person name="Doerig C."/>
            <person name="Gruber A."/>
            <person name="Parkinson J."/>
            <person name="Shirley M."/>
            <person name="Wan K.L."/>
            <person name="Berriman M."/>
            <person name="Tomley F."/>
            <person name="Pain A."/>
        </authorList>
    </citation>
    <scope>NUCLEOTIDE SEQUENCE [LARGE SCALE GENOMIC DNA]</scope>
    <source>
        <strain evidence="1">Houghton</strain>
    </source>
</reference>
<keyword evidence="2" id="KW-1185">Reference proteome</keyword>
<dbReference type="RefSeq" id="XP_013250371.1">
    <property type="nucleotide sequence ID" value="XM_013394917.1"/>
</dbReference>
<organism evidence="1 2">
    <name type="scientific">Eimeria acervulina</name>
    <name type="common">Coccidian parasite</name>
    <dbReference type="NCBI Taxonomy" id="5801"/>
    <lineage>
        <taxon>Eukaryota</taxon>
        <taxon>Sar</taxon>
        <taxon>Alveolata</taxon>
        <taxon>Apicomplexa</taxon>
        <taxon>Conoidasida</taxon>
        <taxon>Coccidia</taxon>
        <taxon>Eucoccidiorida</taxon>
        <taxon>Eimeriorina</taxon>
        <taxon>Eimeriidae</taxon>
        <taxon>Eimeria</taxon>
    </lineage>
</organism>
<dbReference type="AlphaFoldDB" id="U6GJV8"/>
<dbReference type="VEuPathDB" id="ToxoDB:EAH_00001890"/>
<protein>
    <submittedName>
        <fullName evidence="1">Uncharacterized protein</fullName>
    </submittedName>
</protein>
<proteinExistence type="predicted"/>
<accession>U6GJV8</accession>
<evidence type="ECO:0000313" key="2">
    <source>
        <dbReference type="Proteomes" id="UP000018050"/>
    </source>
</evidence>
<sequence>MNRPSKYAAGPLSSVWTEVSYVGMMSLDSAKRLIDPFLGSTFLATKTIHGTHVIVGVARWDNDDSELASGHSSVSASCPLELVFPCTPAKIFQIEPISFEGLWNPLAIPSLSGPIPRWPARRSSPRFLIFNLQSMSEKLASIPIEQDCAHPPSFIELNLGLSNCEVSCRRNRELEADNRVARL</sequence>
<evidence type="ECO:0000313" key="1">
    <source>
        <dbReference type="EMBL" id="CDI79548.1"/>
    </source>
</evidence>
<dbReference type="GeneID" id="25268259"/>
<dbReference type="Proteomes" id="UP000018050">
    <property type="component" value="Unassembled WGS sequence"/>
</dbReference>